<evidence type="ECO:0000256" key="5">
    <source>
        <dbReference type="PIRNR" id="PIRNR036492"/>
    </source>
</evidence>
<dbReference type="OrthoDB" id="440325at2759"/>
<dbReference type="InterPro" id="IPR012394">
    <property type="entry name" value="Aldehyde_DH_NAD(P)"/>
</dbReference>
<name>A0A9P8UIX9_9PEZI</name>
<evidence type="ECO:0000256" key="8">
    <source>
        <dbReference type="RuleBase" id="RU003345"/>
    </source>
</evidence>
<dbReference type="PANTHER" id="PTHR43570">
    <property type="entry name" value="ALDEHYDE DEHYDROGENASE"/>
    <property type="match status" value="1"/>
</dbReference>
<dbReference type="InterPro" id="IPR016162">
    <property type="entry name" value="Ald_DH_N"/>
</dbReference>
<feature type="active site" evidence="6">
    <location>
        <position position="263"/>
    </location>
</feature>
<comment type="caution">
    <text evidence="10">The sequence shown here is derived from an EMBL/GenBank/DDBJ whole genome shotgun (WGS) entry which is preliminary data.</text>
</comment>
<feature type="domain" description="Aldehyde dehydrogenase" evidence="9">
    <location>
        <begin position="11"/>
        <end position="449"/>
    </location>
</feature>
<dbReference type="CDD" id="cd07135">
    <property type="entry name" value="ALDH_F14-YMR110C"/>
    <property type="match status" value="1"/>
</dbReference>
<dbReference type="GO" id="GO:0005737">
    <property type="term" value="C:cytoplasm"/>
    <property type="evidence" value="ECO:0007669"/>
    <property type="project" value="TreeGrafter"/>
</dbReference>
<evidence type="ECO:0000256" key="2">
    <source>
        <dbReference type="ARBA" id="ARBA00022746"/>
    </source>
</evidence>
<dbReference type="InterPro" id="IPR016163">
    <property type="entry name" value="Ald_DH_C"/>
</dbReference>
<dbReference type="PIRSF" id="PIRSF036492">
    <property type="entry name" value="ALDH"/>
    <property type="match status" value="1"/>
</dbReference>
<dbReference type="GO" id="GO:0004029">
    <property type="term" value="F:aldehyde dehydrogenase (NAD+) activity"/>
    <property type="evidence" value="ECO:0007669"/>
    <property type="project" value="TreeGrafter"/>
</dbReference>
<accession>A0A9P8UIX9</accession>
<dbReference type="Pfam" id="PF00171">
    <property type="entry name" value="Aldedh"/>
    <property type="match status" value="1"/>
</dbReference>
<keyword evidence="11" id="KW-1185">Reference proteome</keyword>
<evidence type="ECO:0000259" key="9">
    <source>
        <dbReference type="Pfam" id="PF00171"/>
    </source>
</evidence>
<dbReference type="PANTHER" id="PTHR43570:SF11">
    <property type="entry name" value="ALDEHYDE DEHYDROGENASE"/>
    <property type="match status" value="1"/>
</dbReference>
<dbReference type="SUPFAM" id="SSF53720">
    <property type="entry name" value="ALDH-like"/>
    <property type="match status" value="1"/>
</dbReference>
<protein>
    <recommendedName>
        <fullName evidence="5">Aldehyde dehydrogenase</fullName>
    </recommendedName>
</protein>
<comment type="similarity">
    <text evidence="1 5 8">Belongs to the aldehyde dehydrogenase family.</text>
</comment>
<evidence type="ECO:0000256" key="7">
    <source>
        <dbReference type="PROSITE-ProRule" id="PRU10007"/>
    </source>
</evidence>
<evidence type="ECO:0000256" key="1">
    <source>
        <dbReference type="ARBA" id="ARBA00009986"/>
    </source>
</evidence>
<dbReference type="GeneID" id="70126915"/>
<dbReference type="InterPro" id="IPR016161">
    <property type="entry name" value="Ald_DH/histidinol_DH"/>
</dbReference>
<dbReference type="InterPro" id="IPR015590">
    <property type="entry name" value="Aldehyde_DH_dom"/>
</dbReference>
<feature type="active site" evidence="6 7">
    <location>
        <position position="229"/>
    </location>
</feature>
<evidence type="ECO:0000313" key="10">
    <source>
        <dbReference type="EMBL" id="KAH6652873.1"/>
    </source>
</evidence>
<evidence type="ECO:0000313" key="11">
    <source>
        <dbReference type="Proteomes" id="UP000758603"/>
    </source>
</evidence>
<dbReference type="GO" id="GO:0006081">
    <property type="term" value="P:aldehyde metabolic process"/>
    <property type="evidence" value="ECO:0007669"/>
    <property type="project" value="InterPro"/>
</dbReference>
<dbReference type="FunFam" id="3.40.605.10:FF:000004">
    <property type="entry name" value="Aldehyde dehydrogenase"/>
    <property type="match status" value="1"/>
</dbReference>
<organism evidence="10 11">
    <name type="scientific">Truncatella angustata</name>
    <dbReference type="NCBI Taxonomy" id="152316"/>
    <lineage>
        <taxon>Eukaryota</taxon>
        <taxon>Fungi</taxon>
        <taxon>Dikarya</taxon>
        <taxon>Ascomycota</taxon>
        <taxon>Pezizomycotina</taxon>
        <taxon>Sordariomycetes</taxon>
        <taxon>Xylariomycetidae</taxon>
        <taxon>Amphisphaeriales</taxon>
        <taxon>Sporocadaceae</taxon>
        <taxon>Truncatella</taxon>
    </lineage>
</organism>
<dbReference type="Gene3D" id="3.40.309.10">
    <property type="entry name" value="Aldehyde Dehydrogenase, Chain A, domain 2"/>
    <property type="match status" value="1"/>
</dbReference>
<keyword evidence="2" id="KW-0125">Carotenoid biosynthesis</keyword>
<sequence length="543" mass="60314">MAHKLVQNIKIAPFEATVGDDIPKVAATLRATFRSQKTKDVEYRLVQLRKLYWGLTDLSEKLVEAMRQDFKKPAHDSEISEVGWAIQDCLYTIKNVEKWAKDESYTDVDLQFKLLKPTIRKEPLGASLIIGTYNFPVNLTVCPLIGAIAAGCPAVLKPSEGAPATAVVLKELIENYLDPEAYKVVNGAVPETTALLNEKWEKIFYTGGESVAKIISKKAAETLTPVTLELGGKNPAFISKNADLALAARRLMWGKTMNAGQVCMSANYVHVDRVVLDDFIRVLNATYDEMFPKGAKLSPDLARVINERHFDRMKNMLDNSKGKVVMGGETDRDDLYIAPTAVLVDSPNDSMVQEESFGPIWAILPYDDVQDAINVVYEVDPTPLSLQTFGKKDENNRILNNITSGGASINDAYMHGCVVSLPFGGVGTSGQGAYRGKASFDTFTHRRTVTETPGWMDKLLRVRYMPYLDSELKRFVWMNSSKPNFDRSGKKIAGLSYWLWFLFGLGSPSTKGALFRWLLVLTSGYTYANGFNNVVPRWLGSSA</sequence>
<dbReference type="InterPro" id="IPR029510">
    <property type="entry name" value="Ald_DH_CS_GLU"/>
</dbReference>
<dbReference type="AlphaFoldDB" id="A0A9P8UIX9"/>
<dbReference type="Gene3D" id="3.40.605.10">
    <property type="entry name" value="Aldehyde Dehydrogenase, Chain A, domain 1"/>
    <property type="match status" value="1"/>
</dbReference>
<proteinExistence type="inferred from homology"/>
<dbReference type="FunFam" id="3.40.309.10:FF:000025">
    <property type="entry name" value="Aldehyde dehydrogenase"/>
    <property type="match status" value="1"/>
</dbReference>
<keyword evidence="3 5" id="KW-0560">Oxidoreductase</keyword>
<gene>
    <name evidence="10" type="ORF">BKA67DRAFT_518613</name>
</gene>
<dbReference type="EMBL" id="JAGPXC010000005">
    <property type="protein sequence ID" value="KAH6652873.1"/>
    <property type="molecule type" value="Genomic_DNA"/>
</dbReference>
<dbReference type="RefSeq" id="XP_045957150.1">
    <property type="nucleotide sequence ID" value="XM_046098023.1"/>
</dbReference>
<evidence type="ECO:0000256" key="6">
    <source>
        <dbReference type="PIRSR" id="PIRSR036492-1"/>
    </source>
</evidence>
<dbReference type="Proteomes" id="UP000758603">
    <property type="component" value="Unassembled WGS sequence"/>
</dbReference>
<evidence type="ECO:0000256" key="3">
    <source>
        <dbReference type="ARBA" id="ARBA00023002"/>
    </source>
</evidence>
<reference evidence="10" key="1">
    <citation type="journal article" date="2021" name="Nat. Commun.">
        <title>Genetic determinants of endophytism in the Arabidopsis root mycobiome.</title>
        <authorList>
            <person name="Mesny F."/>
            <person name="Miyauchi S."/>
            <person name="Thiergart T."/>
            <person name="Pickel B."/>
            <person name="Atanasova L."/>
            <person name="Karlsson M."/>
            <person name="Huettel B."/>
            <person name="Barry K.W."/>
            <person name="Haridas S."/>
            <person name="Chen C."/>
            <person name="Bauer D."/>
            <person name="Andreopoulos W."/>
            <person name="Pangilinan J."/>
            <person name="LaButti K."/>
            <person name="Riley R."/>
            <person name="Lipzen A."/>
            <person name="Clum A."/>
            <person name="Drula E."/>
            <person name="Henrissat B."/>
            <person name="Kohler A."/>
            <person name="Grigoriev I.V."/>
            <person name="Martin F.M."/>
            <person name="Hacquard S."/>
        </authorList>
    </citation>
    <scope>NUCLEOTIDE SEQUENCE</scope>
    <source>
        <strain evidence="10">MPI-SDFR-AT-0073</strain>
    </source>
</reference>
<dbReference type="PROSITE" id="PS00687">
    <property type="entry name" value="ALDEHYDE_DEHYDR_GLU"/>
    <property type="match status" value="1"/>
</dbReference>
<dbReference type="GO" id="GO:0016117">
    <property type="term" value="P:carotenoid biosynthetic process"/>
    <property type="evidence" value="ECO:0007669"/>
    <property type="project" value="UniProtKB-KW"/>
</dbReference>
<evidence type="ECO:0000256" key="4">
    <source>
        <dbReference type="ARBA" id="ARBA00023027"/>
    </source>
</evidence>
<keyword evidence="4" id="KW-0520">NAD</keyword>